<sequence>MIYFVFVNVFLNKWEKMFKIWLDTKVLFSQISNKIQQ</sequence>
<dbReference type="EMBL" id="GBXM01063096">
    <property type="protein sequence ID" value="JAH45481.1"/>
    <property type="molecule type" value="Transcribed_RNA"/>
</dbReference>
<evidence type="ECO:0000313" key="1">
    <source>
        <dbReference type="EMBL" id="JAH45481.1"/>
    </source>
</evidence>
<organism evidence="1">
    <name type="scientific">Anguilla anguilla</name>
    <name type="common">European freshwater eel</name>
    <name type="synonym">Muraena anguilla</name>
    <dbReference type="NCBI Taxonomy" id="7936"/>
    <lineage>
        <taxon>Eukaryota</taxon>
        <taxon>Metazoa</taxon>
        <taxon>Chordata</taxon>
        <taxon>Craniata</taxon>
        <taxon>Vertebrata</taxon>
        <taxon>Euteleostomi</taxon>
        <taxon>Actinopterygii</taxon>
        <taxon>Neopterygii</taxon>
        <taxon>Teleostei</taxon>
        <taxon>Anguilliformes</taxon>
        <taxon>Anguillidae</taxon>
        <taxon>Anguilla</taxon>
    </lineage>
</organism>
<name>A0A0E9SW07_ANGAN</name>
<proteinExistence type="predicted"/>
<dbReference type="AlphaFoldDB" id="A0A0E9SW07"/>
<protein>
    <submittedName>
        <fullName evidence="1">Uncharacterized protein</fullName>
    </submittedName>
</protein>
<reference evidence="1" key="2">
    <citation type="journal article" date="2015" name="Fish Shellfish Immunol.">
        <title>Early steps in the European eel (Anguilla anguilla)-Vibrio vulnificus interaction in the gills: Role of the RtxA13 toxin.</title>
        <authorList>
            <person name="Callol A."/>
            <person name="Pajuelo D."/>
            <person name="Ebbesson L."/>
            <person name="Teles M."/>
            <person name="MacKenzie S."/>
            <person name="Amaro C."/>
        </authorList>
    </citation>
    <scope>NUCLEOTIDE SEQUENCE</scope>
</reference>
<reference evidence="1" key="1">
    <citation type="submission" date="2014-11" db="EMBL/GenBank/DDBJ databases">
        <authorList>
            <person name="Amaro Gonzalez C."/>
        </authorList>
    </citation>
    <scope>NUCLEOTIDE SEQUENCE</scope>
</reference>
<accession>A0A0E9SW07</accession>